<evidence type="ECO:0000313" key="4">
    <source>
        <dbReference type="Proteomes" id="UP001378188"/>
    </source>
</evidence>
<evidence type="ECO:0000256" key="1">
    <source>
        <dbReference type="ARBA" id="ARBA00022946"/>
    </source>
</evidence>
<dbReference type="AlphaFoldDB" id="A0AAW9RDL9"/>
<dbReference type="InterPro" id="IPR027266">
    <property type="entry name" value="TrmE/GcvT-like"/>
</dbReference>
<organism evidence="3 4">
    <name type="scientific">Microbaculum marinum</name>
    <dbReference type="NCBI Taxonomy" id="1764581"/>
    <lineage>
        <taxon>Bacteria</taxon>
        <taxon>Pseudomonadati</taxon>
        <taxon>Pseudomonadota</taxon>
        <taxon>Alphaproteobacteria</taxon>
        <taxon>Hyphomicrobiales</taxon>
        <taxon>Tepidamorphaceae</taxon>
        <taxon>Microbaculum</taxon>
    </lineage>
</organism>
<comment type="caution">
    <text evidence="3">The sequence shown here is derived from an EMBL/GenBank/DDBJ whole genome shotgun (WGS) entry which is preliminary data.</text>
</comment>
<name>A0AAW9RDL9_9HYPH</name>
<accession>A0AAW9RDL9</accession>
<dbReference type="RefSeq" id="WP_340329386.1">
    <property type="nucleotide sequence ID" value="NZ_JAZHOF010000003.1"/>
</dbReference>
<dbReference type="InterPro" id="IPR057460">
    <property type="entry name" value="CAF17_C"/>
</dbReference>
<dbReference type="GO" id="GO:0016226">
    <property type="term" value="P:iron-sulfur cluster assembly"/>
    <property type="evidence" value="ECO:0007669"/>
    <property type="project" value="TreeGrafter"/>
</dbReference>
<dbReference type="Pfam" id="PF25455">
    <property type="entry name" value="Beta-barrel_CAF17_C"/>
    <property type="match status" value="1"/>
</dbReference>
<keyword evidence="4" id="KW-1185">Reference proteome</keyword>
<sequence length="298" mass="31280">MTGKQAAILGSRAVVAVSGDQARDFLQGLVTSDIDKLRPGEARNAALLTPQGKILHEFILYAEDPDGFLLETPAELAQDLARRLMFYRLRARVDIAVADGLAVVAIWGEGQQPSVSGAFADPRLAGLGWRAIIAKDATESALEGCDIVAEPDYHAHRIALGVAELGQDYGSGEVFPHEADLDQLGGVDFHKGCFIGQEVVSRMQHRGTARSRFVPVEVDGAAPEPGTAVEAGGKAVGTMGSSAGRRGLALLRLDRIGDAMAAGQPIAAGDAVLHPLRPDWARFDWPDAAAAGTTATGT</sequence>
<dbReference type="InterPro" id="IPR045179">
    <property type="entry name" value="YgfZ/GcvT"/>
</dbReference>
<reference evidence="3 4" key="1">
    <citation type="submission" date="2024-02" db="EMBL/GenBank/DDBJ databases">
        <title>Genome analysis and characterization of Microbaculum marinisediminis sp. nov., isolated from marine sediment.</title>
        <authorList>
            <person name="Du Z.-J."/>
            <person name="Ye Y.-Q."/>
            <person name="Zhang Z.-R."/>
            <person name="Yuan S.-M."/>
            <person name="Zhang X.-Y."/>
        </authorList>
    </citation>
    <scope>NUCLEOTIDE SEQUENCE [LARGE SCALE GENOMIC DNA]</scope>
    <source>
        <strain evidence="3 4">SDUM1044001</strain>
    </source>
</reference>
<evidence type="ECO:0000313" key="3">
    <source>
        <dbReference type="EMBL" id="MEJ8571692.1"/>
    </source>
</evidence>
<gene>
    <name evidence="3" type="ORF">V3328_09430</name>
</gene>
<feature type="domain" description="CAF17 C-terminal" evidence="2">
    <location>
        <begin position="210"/>
        <end position="282"/>
    </location>
</feature>
<proteinExistence type="predicted"/>
<dbReference type="SUPFAM" id="SSF103025">
    <property type="entry name" value="Folate-binding domain"/>
    <property type="match status" value="1"/>
</dbReference>
<dbReference type="Proteomes" id="UP001378188">
    <property type="component" value="Unassembled WGS sequence"/>
</dbReference>
<evidence type="ECO:0000259" key="2">
    <source>
        <dbReference type="Pfam" id="PF25455"/>
    </source>
</evidence>
<dbReference type="PANTHER" id="PTHR22602:SF0">
    <property type="entry name" value="TRANSFERASE CAF17, MITOCHONDRIAL-RELATED"/>
    <property type="match status" value="1"/>
</dbReference>
<keyword evidence="1" id="KW-0809">Transit peptide</keyword>
<dbReference type="PANTHER" id="PTHR22602">
    <property type="entry name" value="TRANSFERASE CAF17, MITOCHONDRIAL-RELATED"/>
    <property type="match status" value="1"/>
</dbReference>
<dbReference type="Gene3D" id="3.30.1360.120">
    <property type="entry name" value="Probable tRNA modification gtpase trme, domain 1"/>
    <property type="match status" value="2"/>
</dbReference>
<dbReference type="NCBIfam" id="TIGR03317">
    <property type="entry name" value="ygfZ_signature"/>
    <property type="match status" value="1"/>
</dbReference>
<dbReference type="InterPro" id="IPR017703">
    <property type="entry name" value="YgfZ/GCV_T_CS"/>
</dbReference>
<dbReference type="EMBL" id="JAZHOF010000003">
    <property type="protein sequence ID" value="MEJ8571692.1"/>
    <property type="molecule type" value="Genomic_DNA"/>
</dbReference>
<protein>
    <submittedName>
        <fullName evidence="3">Folate-binding protein</fullName>
    </submittedName>
</protein>